<dbReference type="AlphaFoldDB" id="A0A0M2P4P2"/>
<dbReference type="RefSeq" id="WP_019469452.1">
    <property type="nucleotide sequence ID" value="NZ_BKAS01000034.1"/>
</dbReference>
<evidence type="ECO:0000313" key="4">
    <source>
        <dbReference type="Proteomes" id="UP000034455"/>
    </source>
</evidence>
<feature type="transmembrane region" description="Helical" evidence="2">
    <location>
        <begin position="42"/>
        <end position="61"/>
    </location>
</feature>
<comment type="caution">
    <text evidence="3">The sequence shown here is derived from an EMBL/GenBank/DDBJ whole genome shotgun (WGS) entry which is preliminary data.</text>
</comment>
<evidence type="ECO:0000256" key="1">
    <source>
        <dbReference type="SAM" id="MobiDB-lite"/>
    </source>
</evidence>
<keyword evidence="2" id="KW-0812">Transmembrane</keyword>
<feature type="compositionally biased region" description="Basic and acidic residues" evidence="1">
    <location>
        <begin position="1"/>
        <end position="14"/>
    </location>
</feature>
<dbReference type="GeneID" id="58098198"/>
<sequence>MKKYDLFNETDQSRQKPKGLRHMMTENDNDELNVPIKTRYKLFILVLFLFLLAFGIIALFIL</sequence>
<name>A0A0M2P4P2_STACC</name>
<dbReference type="PATRIC" id="fig|74704.6.peg.2129"/>
<feature type="region of interest" description="Disordered" evidence="1">
    <location>
        <begin position="1"/>
        <end position="24"/>
    </location>
</feature>
<protein>
    <submittedName>
        <fullName evidence="3">Uncharacterized protein</fullName>
    </submittedName>
</protein>
<gene>
    <name evidence="3" type="ORF">UF66_2071</name>
</gene>
<dbReference type="Proteomes" id="UP000034455">
    <property type="component" value="Unassembled WGS sequence"/>
</dbReference>
<dbReference type="EMBL" id="LAKJ01000004">
    <property type="protein sequence ID" value="KKI64888.1"/>
    <property type="molecule type" value="Genomic_DNA"/>
</dbReference>
<accession>A0A0M2P4P2</accession>
<reference evidence="3 4" key="1">
    <citation type="submission" date="2015-03" db="EMBL/GenBank/DDBJ databases">
        <title>Genome Assembly of Staphylococcus cohnii subsp. cohnii strain G22B2.</title>
        <authorList>
            <person name="Nair G."/>
            <person name="Kaur G."/>
            <person name="Khatri I."/>
            <person name="Singh N.K."/>
            <person name="Sathyabama S."/>
            <person name="Maurya S.K."/>
            <person name="Subramanian S."/>
            <person name="Agrewala J.N."/>
            <person name="Mayilraj S."/>
        </authorList>
    </citation>
    <scope>NUCLEOTIDE SEQUENCE [LARGE SCALE GENOMIC DNA]</scope>
    <source>
        <strain evidence="3 4">G22B2</strain>
    </source>
</reference>
<keyword evidence="2" id="KW-0472">Membrane</keyword>
<keyword evidence="2" id="KW-1133">Transmembrane helix</keyword>
<evidence type="ECO:0000256" key="2">
    <source>
        <dbReference type="SAM" id="Phobius"/>
    </source>
</evidence>
<evidence type="ECO:0000313" key="3">
    <source>
        <dbReference type="EMBL" id="KKI64888.1"/>
    </source>
</evidence>
<proteinExistence type="predicted"/>
<organism evidence="3 4">
    <name type="scientific">Staphylococcus cohnii subsp. cohnii</name>
    <dbReference type="NCBI Taxonomy" id="74704"/>
    <lineage>
        <taxon>Bacteria</taxon>
        <taxon>Bacillati</taxon>
        <taxon>Bacillota</taxon>
        <taxon>Bacilli</taxon>
        <taxon>Bacillales</taxon>
        <taxon>Staphylococcaceae</taxon>
        <taxon>Staphylococcus</taxon>
        <taxon>Staphylococcus cohnii species complex</taxon>
    </lineage>
</organism>